<comment type="subcellular location">
    <subcellularLocation>
        <location evidence="1 7">Cell membrane</location>
        <topology evidence="1 7">Multi-pass membrane protein</topology>
    </subcellularLocation>
</comment>
<feature type="transmembrane region" description="Helical" evidence="7">
    <location>
        <begin position="227"/>
        <end position="246"/>
    </location>
</feature>
<sequence>MARAGIDLIPTALSRHAQRYTQALTSPEYRAFWLLPEGRGSGLVREAVSSDSAFSENVPAFSRTSPLLRLSARIRSRPVRTLLNPLISRTPLAHPVQRRWYPLVFAIAALVLLPLSVLLLSWETIDQQIWAHLLETQMSRLLGNTLILVLGVGVGVTLLGVSLAWLTSLCEFPGRRWLDWALMLPFAIPAYVLAFVFVGLLDFSGPVQTLMREWFGSGLRLPRVRSTGGVIIVLVLVFYPYVYLLARTAFLAQGKGLMEAARVLGNTPLQAFWRVALPMARPAIGAGVALALMETLADFGAVSVFNFDTFTTAIYKTWYGFFSLSSAAQLASLLLLAVLVLLYGERRARGASRPTNERPRGAALYPLRGVKAWGASLWCGLVFLCAFVVPVLQLIVWVWQRGRFDLDERYTGLVLHTLYLGGMAALITVSVALVLAFARRMAPTPVIRSGVSLANLGYALPGSVLAVSIMLAFSYLDRELVVPLSGWLGGAGKPLLLGSLSALLLAYLVRFIAVAFGPLEHSLSRIRPSLPEAARSLGVSGPKLFLNVYLPLLIPGALSAALLVFVDVLKEMPATLLMRPFGWDTLAVRVFEMTSEGEWARAALPALSLVLVGLLPVIGLIRRSARQIG</sequence>
<evidence type="ECO:0000256" key="6">
    <source>
        <dbReference type="ARBA" id="ARBA00023136"/>
    </source>
</evidence>
<keyword evidence="6 7" id="KW-0472">Membrane</keyword>
<evidence type="ECO:0000256" key="2">
    <source>
        <dbReference type="ARBA" id="ARBA00022448"/>
    </source>
</evidence>
<feature type="domain" description="ABC transmembrane type-1" evidence="8">
    <location>
        <begin position="414"/>
        <end position="622"/>
    </location>
</feature>
<feature type="transmembrane region" description="Helical" evidence="7">
    <location>
        <begin position="544"/>
        <end position="566"/>
    </location>
</feature>
<name>A0A0Q0B8Q8_9PSED</name>
<dbReference type="PANTHER" id="PTHR30183">
    <property type="entry name" value="MOLYBDENUM TRANSPORT SYSTEM PERMEASE PROTEIN MODB"/>
    <property type="match status" value="1"/>
</dbReference>
<dbReference type="Gene3D" id="1.10.3720.10">
    <property type="entry name" value="MetI-like"/>
    <property type="match status" value="2"/>
</dbReference>
<gene>
    <name evidence="9" type="ORF">ALO44_05284</name>
</gene>
<feature type="transmembrane region" description="Helical" evidence="7">
    <location>
        <begin position="178"/>
        <end position="201"/>
    </location>
</feature>
<keyword evidence="3" id="KW-1003">Cell membrane</keyword>
<dbReference type="Proteomes" id="UP000050474">
    <property type="component" value="Unassembled WGS sequence"/>
</dbReference>
<dbReference type="AlphaFoldDB" id="A0A0Q0B8Q8"/>
<feature type="domain" description="ABC transmembrane type-1" evidence="8">
    <location>
        <begin position="142"/>
        <end position="343"/>
    </location>
</feature>
<dbReference type="GO" id="GO:0005886">
    <property type="term" value="C:plasma membrane"/>
    <property type="evidence" value="ECO:0007669"/>
    <property type="project" value="UniProtKB-SubCell"/>
</dbReference>
<evidence type="ECO:0000313" key="9">
    <source>
        <dbReference type="EMBL" id="KPY87514.1"/>
    </source>
</evidence>
<dbReference type="Pfam" id="PF00528">
    <property type="entry name" value="BPD_transp_1"/>
    <property type="match status" value="2"/>
</dbReference>
<dbReference type="FunFam" id="1.10.3720.10:FF:000088">
    <property type="entry name" value="Iron(III) ABC transporter, permease protein"/>
    <property type="match status" value="1"/>
</dbReference>
<evidence type="ECO:0000256" key="5">
    <source>
        <dbReference type="ARBA" id="ARBA00022989"/>
    </source>
</evidence>
<evidence type="ECO:0000313" key="10">
    <source>
        <dbReference type="Proteomes" id="UP000050474"/>
    </source>
</evidence>
<organism evidence="9 10">
    <name type="scientific">Pseudomonas syringae pv. tagetis</name>
    <dbReference type="NCBI Taxonomy" id="129140"/>
    <lineage>
        <taxon>Bacteria</taxon>
        <taxon>Pseudomonadati</taxon>
        <taxon>Pseudomonadota</taxon>
        <taxon>Gammaproteobacteria</taxon>
        <taxon>Pseudomonadales</taxon>
        <taxon>Pseudomonadaceae</taxon>
        <taxon>Pseudomonas</taxon>
    </lineage>
</organism>
<keyword evidence="5 7" id="KW-1133">Transmembrane helix</keyword>
<feature type="transmembrane region" description="Helical" evidence="7">
    <location>
        <begin position="602"/>
        <end position="621"/>
    </location>
</feature>
<dbReference type="STRING" id="129140.ALO44_05284"/>
<keyword evidence="4 7" id="KW-0812">Transmembrane</keyword>
<dbReference type="InterPro" id="IPR000515">
    <property type="entry name" value="MetI-like"/>
</dbReference>
<feature type="transmembrane region" description="Helical" evidence="7">
    <location>
        <begin position="283"/>
        <end position="305"/>
    </location>
</feature>
<dbReference type="EMBL" id="LJRM01000054">
    <property type="protein sequence ID" value="KPY87514.1"/>
    <property type="molecule type" value="Genomic_DNA"/>
</dbReference>
<feature type="transmembrane region" description="Helical" evidence="7">
    <location>
        <begin position="142"/>
        <end position="166"/>
    </location>
</feature>
<feature type="transmembrane region" description="Helical" evidence="7">
    <location>
        <begin position="450"/>
        <end position="476"/>
    </location>
</feature>
<accession>A0A0Q0B8Q8</accession>
<dbReference type="SUPFAM" id="SSF161098">
    <property type="entry name" value="MetI-like"/>
    <property type="match status" value="2"/>
</dbReference>
<reference evidence="9 10" key="1">
    <citation type="submission" date="2015-09" db="EMBL/GenBank/DDBJ databases">
        <title>Genome announcement of multiple Pseudomonas syringae strains.</title>
        <authorList>
            <person name="Thakur S."/>
            <person name="Wang P.W."/>
            <person name="Gong Y."/>
            <person name="Weir B.S."/>
            <person name="Guttman D.S."/>
        </authorList>
    </citation>
    <scope>NUCLEOTIDE SEQUENCE [LARGE SCALE GENOMIC DNA]</scope>
    <source>
        <strain evidence="9 10">ICMP4091</strain>
    </source>
</reference>
<dbReference type="GO" id="GO:0055085">
    <property type="term" value="P:transmembrane transport"/>
    <property type="evidence" value="ECO:0007669"/>
    <property type="project" value="InterPro"/>
</dbReference>
<evidence type="ECO:0000259" key="8">
    <source>
        <dbReference type="PROSITE" id="PS50928"/>
    </source>
</evidence>
<evidence type="ECO:0000256" key="1">
    <source>
        <dbReference type="ARBA" id="ARBA00004651"/>
    </source>
</evidence>
<evidence type="ECO:0000256" key="7">
    <source>
        <dbReference type="RuleBase" id="RU363032"/>
    </source>
</evidence>
<comment type="caution">
    <text evidence="9">The sequence shown here is derived from an EMBL/GenBank/DDBJ whole genome shotgun (WGS) entry which is preliminary data.</text>
</comment>
<protein>
    <submittedName>
        <fullName evidence="9">Iron ABC transporter permease</fullName>
    </submittedName>
</protein>
<evidence type="ECO:0000256" key="3">
    <source>
        <dbReference type="ARBA" id="ARBA00022475"/>
    </source>
</evidence>
<dbReference type="PROSITE" id="PS50928">
    <property type="entry name" value="ABC_TM1"/>
    <property type="match status" value="2"/>
</dbReference>
<keyword evidence="2 7" id="KW-0813">Transport</keyword>
<comment type="similarity">
    <text evidence="7">Belongs to the binding-protein-dependent transport system permease family.</text>
</comment>
<evidence type="ECO:0000256" key="4">
    <source>
        <dbReference type="ARBA" id="ARBA00022692"/>
    </source>
</evidence>
<dbReference type="PATRIC" id="fig|129140.3.peg.3929"/>
<dbReference type="CDD" id="cd06261">
    <property type="entry name" value="TM_PBP2"/>
    <property type="match status" value="2"/>
</dbReference>
<dbReference type="InterPro" id="IPR035906">
    <property type="entry name" value="MetI-like_sf"/>
</dbReference>
<feature type="transmembrane region" description="Helical" evidence="7">
    <location>
        <begin position="100"/>
        <end position="122"/>
    </location>
</feature>
<proteinExistence type="inferred from homology"/>
<dbReference type="FunFam" id="1.10.3720.10:FF:000092">
    <property type="entry name" value="Iron ABC transporter permease"/>
    <property type="match status" value="1"/>
</dbReference>
<feature type="transmembrane region" description="Helical" evidence="7">
    <location>
        <begin position="419"/>
        <end position="438"/>
    </location>
</feature>
<feature type="transmembrane region" description="Helical" evidence="7">
    <location>
        <begin position="377"/>
        <end position="399"/>
    </location>
</feature>
<feature type="transmembrane region" description="Helical" evidence="7">
    <location>
        <begin position="496"/>
        <end position="519"/>
    </location>
</feature>
<feature type="transmembrane region" description="Helical" evidence="7">
    <location>
        <begin position="317"/>
        <end position="343"/>
    </location>
</feature>
<dbReference type="PANTHER" id="PTHR30183:SF2">
    <property type="entry name" value="IRON UTILIZATION PROTEIN"/>
    <property type="match status" value="1"/>
</dbReference>